<dbReference type="EMBL" id="OBMQ01000012">
    <property type="protein sequence ID" value="SOC20849.1"/>
    <property type="molecule type" value="Genomic_DNA"/>
</dbReference>
<keyword evidence="2" id="KW-1185">Reference proteome</keyword>
<evidence type="ECO:0000313" key="2">
    <source>
        <dbReference type="Proteomes" id="UP000219636"/>
    </source>
</evidence>
<sequence>MKKLFHSDPLIEMINCRQLRLIGTYKFLEASEKHCAFLYENFSILIKAEEVHIDVLKEEEFIIHVEELQSIEMKRQVNDYEKIR</sequence>
<name>A0A285TFE0_9BACL</name>
<protein>
    <recommendedName>
        <fullName evidence="3">Sporulation protein YqfC</fullName>
    </recommendedName>
</protein>
<dbReference type="RefSeq" id="WP_097074533.1">
    <property type="nucleotide sequence ID" value="NZ_OBMQ01000012.1"/>
</dbReference>
<dbReference type="OrthoDB" id="2735810at2"/>
<accession>A0A285TFE0</accession>
<reference evidence="2" key="1">
    <citation type="submission" date="2017-08" db="EMBL/GenBank/DDBJ databases">
        <authorList>
            <person name="Varghese N."/>
            <person name="Submissions S."/>
        </authorList>
    </citation>
    <scope>NUCLEOTIDE SEQUENCE [LARGE SCALE GENOMIC DNA]</scope>
    <source>
        <strain evidence="2">JC22</strain>
    </source>
</reference>
<evidence type="ECO:0008006" key="3">
    <source>
        <dbReference type="Google" id="ProtNLM"/>
    </source>
</evidence>
<evidence type="ECO:0000313" key="1">
    <source>
        <dbReference type="EMBL" id="SOC20849.1"/>
    </source>
</evidence>
<organism evidence="1 2">
    <name type="scientific">Ureibacillus xyleni</name>
    <dbReference type="NCBI Taxonomy" id="614648"/>
    <lineage>
        <taxon>Bacteria</taxon>
        <taxon>Bacillati</taxon>
        <taxon>Bacillota</taxon>
        <taxon>Bacilli</taxon>
        <taxon>Bacillales</taxon>
        <taxon>Caryophanaceae</taxon>
        <taxon>Ureibacillus</taxon>
    </lineage>
</organism>
<dbReference type="AlphaFoldDB" id="A0A285TFE0"/>
<gene>
    <name evidence="1" type="ORF">SAMN05880501_11243</name>
</gene>
<proteinExistence type="predicted"/>
<dbReference type="Proteomes" id="UP000219636">
    <property type="component" value="Unassembled WGS sequence"/>
</dbReference>